<feature type="compositionally biased region" description="Polar residues" evidence="1">
    <location>
        <begin position="245"/>
        <end position="260"/>
    </location>
</feature>
<dbReference type="AlphaFoldDB" id="A0A9P6HQA4"/>
<feature type="region of interest" description="Disordered" evidence="1">
    <location>
        <begin position="534"/>
        <end position="559"/>
    </location>
</feature>
<comment type="caution">
    <text evidence="3">The sequence shown here is derived from an EMBL/GenBank/DDBJ whole genome shotgun (WGS) entry which is preliminary data.</text>
</comment>
<feature type="region of interest" description="Disordered" evidence="1">
    <location>
        <begin position="610"/>
        <end position="630"/>
    </location>
</feature>
<evidence type="ECO:0000256" key="1">
    <source>
        <dbReference type="SAM" id="MobiDB-lite"/>
    </source>
</evidence>
<feature type="domain" description="DUF6532" evidence="2">
    <location>
        <begin position="650"/>
        <end position="857"/>
    </location>
</feature>
<evidence type="ECO:0000313" key="4">
    <source>
        <dbReference type="Proteomes" id="UP000736335"/>
    </source>
</evidence>
<evidence type="ECO:0000313" key="3">
    <source>
        <dbReference type="EMBL" id="KAF9790590.1"/>
    </source>
</evidence>
<organism evidence="3 4">
    <name type="scientific">Thelephora terrestris</name>
    <dbReference type="NCBI Taxonomy" id="56493"/>
    <lineage>
        <taxon>Eukaryota</taxon>
        <taxon>Fungi</taxon>
        <taxon>Dikarya</taxon>
        <taxon>Basidiomycota</taxon>
        <taxon>Agaricomycotina</taxon>
        <taxon>Agaricomycetes</taxon>
        <taxon>Thelephorales</taxon>
        <taxon>Thelephoraceae</taxon>
        <taxon>Thelephora</taxon>
    </lineage>
</organism>
<gene>
    <name evidence="3" type="ORF">BJ322DRAFT_1017266</name>
</gene>
<proteinExistence type="predicted"/>
<feature type="region of interest" description="Disordered" evidence="1">
    <location>
        <begin position="200"/>
        <end position="289"/>
    </location>
</feature>
<evidence type="ECO:0000259" key="2">
    <source>
        <dbReference type="Pfam" id="PF20149"/>
    </source>
</evidence>
<name>A0A9P6HQA4_9AGAM</name>
<reference evidence="3" key="2">
    <citation type="submission" date="2020-11" db="EMBL/GenBank/DDBJ databases">
        <authorList>
            <consortium name="DOE Joint Genome Institute"/>
            <person name="Kuo A."/>
            <person name="Miyauchi S."/>
            <person name="Kiss E."/>
            <person name="Drula E."/>
            <person name="Kohler A."/>
            <person name="Sanchez-Garcia M."/>
            <person name="Andreopoulos B."/>
            <person name="Barry K.W."/>
            <person name="Bonito G."/>
            <person name="Buee M."/>
            <person name="Carver A."/>
            <person name="Chen C."/>
            <person name="Cichocki N."/>
            <person name="Clum A."/>
            <person name="Culley D."/>
            <person name="Crous P.W."/>
            <person name="Fauchery L."/>
            <person name="Girlanda M."/>
            <person name="Hayes R."/>
            <person name="Keri Z."/>
            <person name="Labutti K."/>
            <person name="Lipzen A."/>
            <person name="Lombard V."/>
            <person name="Magnuson J."/>
            <person name="Maillard F."/>
            <person name="Morin E."/>
            <person name="Murat C."/>
            <person name="Nolan M."/>
            <person name="Ohm R."/>
            <person name="Pangilinan J."/>
            <person name="Pereira M."/>
            <person name="Perotto S."/>
            <person name="Peter M."/>
            <person name="Riley R."/>
            <person name="Sitrit Y."/>
            <person name="Stielow B."/>
            <person name="Szollosi G."/>
            <person name="Zifcakova L."/>
            <person name="Stursova M."/>
            <person name="Spatafora J.W."/>
            <person name="Tedersoo L."/>
            <person name="Vaario L.-M."/>
            <person name="Yamada A."/>
            <person name="Yan M."/>
            <person name="Wang P."/>
            <person name="Xu J."/>
            <person name="Bruns T."/>
            <person name="Baldrian P."/>
            <person name="Vilgalys R."/>
            <person name="Henrissat B."/>
            <person name="Grigoriev I.V."/>
            <person name="Hibbett D."/>
            <person name="Nagy L.G."/>
            <person name="Martin F.M."/>
        </authorList>
    </citation>
    <scope>NUCLEOTIDE SEQUENCE</scope>
    <source>
        <strain evidence="3">UH-Tt-Lm1</strain>
    </source>
</reference>
<keyword evidence="4" id="KW-1185">Reference proteome</keyword>
<feature type="compositionally biased region" description="Basic residues" evidence="1">
    <location>
        <begin position="229"/>
        <end position="244"/>
    </location>
</feature>
<reference evidence="3" key="1">
    <citation type="journal article" date="2020" name="Nat. Commun.">
        <title>Large-scale genome sequencing of mycorrhizal fungi provides insights into the early evolution of symbiotic traits.</title>
        <authorList>
            <person name="Miyauchi S."/>
            <person name="Kiss E."/>
            <person name="Kuo A."/>
            <person name="Drula E."/>
            <person name="Kohler A."/>
            <person name="Sanchez-Garcia M."/>
            <person name="Morin E."/>
            <person name="Andreopoulos B."/>
            <person name="Barry K.W."/>
            <person name="Bonito G."/>
            <person name="Buee M."/>
            <person name="Carver A."/>
            <person name="Chen C."/>
            <person name="Cichocki N."/>
            <person name="Clum A."/>
            <person name="Culley D."/>
            <person name="Crous P.W."/>
            <person name="Fauchery L."/>
            <person name="Girlanda M."/>
            <person name="Hayes R.D."/>
            <person name="Keri Z."/>
            <person name="LaButti K."/>
            <person name="Lipzen A."/>
            <person name="Lombard V."/>
            <person name="Magnuson J."/>
            <person name="Maillard F."/>
            <person name="Murat C."/>
            <person name="Nolan M."/>
            <person name="Ohm R.A."/>
            <person name="Pangilinan J."/>
            <person name="Pereira M.F."/>
            <person name="Perotto S."/>
            <person name="Peter M."/>
            <person name="Pfister S."/>
            <person name="Riley R."/>
            <person name="Sitrit Y."/>
            <person name="Stielow J.B."/>
            <person name="Szollosi G."/>
            <person name="Zifcakova L."/>
            <person name="Stursova M."/>
            <person name="Spatafora J.W."/>
            <person name="Tedersoo L."/>
            <person name="Vaario L.M."/>
            <person name="Yamada A."/>
            <person name="Yan M."/>
            <person name="Wang P."/>
            <person name="Xu J."/>
            <person name="Bruns T."/>
            <person name="Baldrian P."/>
            <person name="Vilgalys R."/>
            <person name="Dunand C."/>
            <person name="Henrissat B."/>
            <person name="Grigoriev I.V."/>
            <person name="Hibbett D."/>
            <person name="Nagy L.G."/>
            <person name="Martin F.M."/>
        </authorList>
    </citation>
    <scope>NUCLEOTIDE SEQUENCE</scope>
    <source>
        <strain evidence="3">UH-Tt-Lm1</strain>
    </source>
</reference>
<accession>A0A9P6HQA4</accession>
<dbReference type="Proteomes" id="UP000736335">
    <property type="component" value="Unassembled WGS sequence"/>
</dbReference>
<dbReference type="EMBL" id="WIUZ02000002">
    <property type="protein sequence ID" value="KAF9790590.1"/>
    <property type="molecule type" value="Genomic_DNA"/>
</dbReference>
<dbReference type="InterPro" id="IPR045341">
    <property type="entry name" value="DUF6532"/>
</dbReference>
<dbReference type="Pfam" id="PF20149">
    <property type="entry name" value="DUF6532"/>
    <property type="match status" value="1"/>
</dbReference>
<protein>
    <recommendedName>
        <fullName evidence="2">DUF6532 domain-containing protein</fullName>
    </recommendedName>
</protein>
<sequence length="886" mass="97804">MSQPPPPMDPPSTDPYLSVVELYQRLEALTPANNFNPTASDNECLALLMSARSARDTFLAQRETSRQDVIAARERLKLHEARANHLANTASAVEDFIGEARSRFRARGIPIHPVSIPPRVHHSPTPLDLSSQLFTRDETTATPSEHVQESAGPIFAVNNETSERTVSPDFQGIRPPNPLSFVYLPYLVMQTHSALRRSNRLAPIDSSPPPNDRKHPQDDEPEPNPMAPKKPKKGSGKGKSKSNKRQPPTVNSPAPRSAVNTEFERYGNVSTPTRSDRFVSQPPQSINPASMQGFTANTSTRFNHNLDFTTNQPLIARSHPSPVFTNNHSPGLSTARQIIPPVHYNDASHQLGNSAARLASSPVHLIDIPGRHGLTPVHQTISPIRAVNTPGHLNLNAAHSLPPSVRFIDTPRHPGPAPHQGPSPVHIVETPGRPIPIATHQIPPVHAVNHPGLTTTHTLPPPVRAVNTSDRSQLSYPVHRSHHIGPPSSHVPDLPLPAADRFLDPSPMRITPPNLAQRSGVTALNPQHSQEAEIIDVDELGEDDSSNPSDGEDEESPDDTIEYLAASEQSSASGVKVKVFPNEITPSLTPPFQFSPTIVDVLQKHWKTNGRPTLKVGPRPKRVRPEPSPDSRHFYTGPWSKVLDLARNLLIGRVILDYAFPNATDLAADSMECLTDAVATVRARPSNRLDDHFLEEHRESMAKLISKHPTTYRGILRDHIRSLIKDEVTKAIEDAPPIILSDANGRSLEVTEEKDTIVRGNSLNSPMLRAAVIKIYDYPLSQDALRASPSEEILNKQPIVPGDPGYYAHWSKVPPPRLVALAGTILQVCYEEWRSGTHAPINLHGTTFFSEYDGMFDLIYSEWSHQLRRDAIRKRFASWARMSTIH</sequence>